<dbReference type="Proteomes" id="UP001501638">
    <property type="component" value="Unassembled WGS sequence"/>
</dbReference>
<comment type="caution">
    <text evidence="2">The sequence shown here is derived from an EMBL/GenBank/DDBJ whole genome shotgun (WGS) entry which is preliminary data.</text>
</comment>
<dbReference type="EMBL" id="BAAASZ010000035">
    <property type="protein sequence ID" value="GAA2460437.1"/>
    <property type="molecule type" value="Genomic_DNA"/>
</dbReference>
<accession>A0ABN3KL13</accession>
<evidence type="ECO:0000256" key="1">
    <source>
        <dbReference type="SAM" id="MobiDB-lite"/>
    </source>
</evidence>
<gene>
    <name evidence="2" type="ORF">GCM10010405_51000</name>
</gene>
<reference evidence="2 3" key="1">
    <citation type="journal article" date="2019" name="Int. J. Syst. Evol. Microbiol.">
        <title>The Global Catalogue of Microorganisms (GCM) 10K type strain sequencing project: providing services to taxonomists for standard genome sequencing and annotation.</title>
        <authorList>
            <consortium name="The Broad Institute Genomics Platform"/>
            <consortium name="The Broad Institute Genome Sequencing Center for Infectious Disease"/>
            <person name="Wu L."/>
            <person name="Ma J."/>
        </authorList>
    </citation>
    <scope>NUCLEOTIDE SEQUENCE [LARGE SCALE GENOMIC DNA]</scope>
    <source>
        <strain evidence="2 3">JCM 6305</strain>
    </source>
</reference>
<proteinExistence type="predicted"/>
<protein>
    <submittedName>
        <fullName evidence="2">Uncharacterized protein</fullName>
    </submittedName>
</protein>
<evidence type="ECO:0000313" key="3">
    <source>
        <dbReference type="Proteomes" id="UP001501638"/>
    </source>
</evidence>
<evidence type="ECO:0000313" key="2">
    <source>
        <dbReference type="EMBL" id="GAA2460437.1"/>
    </source>
</evidence>
<feature type="region of interest" description="Disordered" evidence="1">
    <location>
        <begin position="1"/>
        <end position="25"/>
    </location>
</feature>
<organism evidence="2 3">
    <name type="scientific">Streptomyces macrosporus</name>
    <dbReference type="NCBI Taxonomy" id="44032"/>
    <lineage>
        <taxon>Bacteria</taxon>
        <taxon>Bacillati</taxon>
        <taxon>Actinomycetota</taxon>
        <taxon>Actinomycetes</taxon>
        <taxon>Kitasatosporales</taxon>
        <taxon>Streptomycetaceae</taxon>
        <taxon>Streptomyces</taxon>
    </lineage>
</organism>
<name>A0ABN3KL13_9ACTN</name>
<sequence>MEVVDVCGERAPPPRGKRRGTPSRGGHCCWWNGRPPAGGREPRRDGSGKTVWAEYDEYDLPGERPLWPAAPPDTRSCRVSRVGDGARRHPVGCRVDAAGTR</sequence>
<keyword evidence="3" id="KW-1185">Reference proteome</keyword>
<feature type="region of interest" description="Disordered" evidence="1">
    <location>
        <begin position="62"/>
        <end position="87"/>
    </location>
</feature>